<evidence type="ECO:0000313" key="3">
    <source>
        <dbReference type="EMBL" id="PWA60763.1"/>
    </source>
</evidence>
<dbReference type="OrthoDB" id="185373at2759"/>
<comment type="caution">
    <text evidence="3">The sequence shown here is derived from an EMBL/GenBank/DDBJ whole genome shotgun (WGS) entry which is preliminary data.</text>
</comment>
<evidence type="ECO:0000256" key="1">
    <source>
        <dbReference type="ARBA" id="ARBA00022737"/>
    </source>
</evidence>
<organism evidence="3 4">
    <name type="scientific">Artemisia annua</name>
    <name type="common">Sweet wormwood</name>
    <dbReference type="NCBI Taxonomy" id="35608"/>
    <lineage>
        <taxon>Eukaryota</taxon>
        <taxon>Viridiplantae</taxon>
        <taxon>Streptophyta</taxon>
        <taxon>Embryophyta</taxon>
        <taxon>Tracheophyta</taxon>
        <taxon>Spermatophyta</taxon>
        <taxon>Magnoliopsida</taxon>
        <taxon>eudicotyledons</taxon>
        <taxon>Gunneridae</taxon>
        <taxon>Pentapetalae</taxon>
        <taxon>asterids</taxon>
        <taxon>campanulids</taxon>
        <taxon>Asterales</taxon>
        <taxon>Asteraceae</taxon>
        <taxon>Asteroideae</taxon>
        <taxon>Anthemideae</taxon>
        <taxon>Artemisiinae</taxon>
        <taxon>Artemisia</taxon>
    </lineage>
</organism>
<accession>A0A2U1MHK9</accession>
<dbReference type="Pfam" id="PF13041">
    <property type="entry name" value="PPR_2"/>
    <property type="match status" value="3"/>
</dbReference>
<protein>
    <recommendedName>
        <fullName evidence="5">Pentatricopeptide repeat-containing protein</fullName>
    </recommendedName>
</protein>
<feature type="repeat" description="PPR" evidence="2">
    <location>
        <begin position="115"/>
        <end position="149"/>
    </location>
</feature>
<dbReference type="Gene3D" id="1.25.40.10">
    <property type="entry name" value="Tetratricopeptide repeat domain"/>
    <property type="match status" value="5"/>
</dbReference>
<feature type="repeat" description="PPR" evidence="2">
    <location>
        <begin position="395"/>
        <end position="429"/>
    </location>
</feature>
<dbReference type="InterPro" id="IPR002885">
    <property type="entry name" value="PPR_rpt"/>
</dbReference>
<feature type="repeat" description="PPR" evidence="2">
    <location>
        <begin position="326"/>
        <end position="360"/>
    </location>
</feature>
<keyword evidence="4" id="KW-1185">Reference proteome</keyword>
<dbReference type="Pfam" id="PF13812">
    <property type="entry name" value="PPR_3"/>
    <property type="match status" value="1"/>
</dbReference>
<evidence type="ECO:0000313" key="4">
    <source>
        <dbReference type="Proteomes" id="UP000245207"/>
    </source>
</evidence>
<evidence type="ECO:0000256" key="2">
    <source>
        <dbReference type="PROSITE-ProRule" id="PRU00708"/>
    </source>
</evidence>
<feature type="repeat" description="PPR" evidence="2">
    <location>
        <begin position="535"/>
        <end position="569"/>
    </location>
</feature>
<keyword evidence="1" id="KW-0677">Repeat</keyword>
<dbReference type="InterPro" id="IPR011990">
    <property type="entry name" value="TPR-like_helical_dom_sf"/>
</dbReference>
<dbReference type="AlphaFoldDB" id="A0A2U1MHK9"/>
<dbReference type="EMBL" id="PKPP01005273">
    <property type="protein sequence ID" value="PWA60763.1"/>
    <property type="molecule type" value="Genomic_DNA"/>
</dbReference>
<dbReference type="NCBIfam" id="TIGR00756">
    <property type="entry name" value="PPR"/>
    <property type="match status" value="5"/>
</dbReference>
<feature type="repeat" description="PPR" evidence="2">
    <location>
        <begin position="430"/>
        <end position="464"/>
    </location>
</feature>
<name>A0A2U1MHK9_ARTAN</name>
<dbReference type="PANTHER" id="PTHR47932">
    <property type="entry name" value="ATPASE EXPRESSION PROTEIN 3"/>
    <property type="match status" value="1"/>
</dbReference>
<dbReference type="PANTHER" id="PTHR47932:SF43">
    <property type="entry name" value="OS04G0475800 PROTEIN"/>
    <property type="match status" value="1"/>
</dbReference>
<reference evidence="3 4" key="1">
    <citation type="journal article" date="2018" name="Mol. Plant">
        <title>The genome of Artemisia annua provides insight into the evolution of Asteraceae family and artemisinin biosynthesis.</title>
        <authorList>
            <person name="Shen Q."/>
            <person name="Zhang L."/>
            <person name="Liao Z."/>
            <person name="Wang S."/>
            <person name="Yan T."/>
            <person name="Shi P."/>
            <person name="Liu M."/>
            <person name="Fu X."/>
            <person name="Pan Q."/>
            <person name="Wang Y."/>
            <person name="Lv Z."/>
            <person name="Lu X."/>
            <person name="Zhang F."/>
            <person name="Jiang W."/>
            <person name="Ma Y."/>
            <person name="Chen M."/>
            <person name="Hao X."/>
            <person name="Li L."/>
            <person name="Tang Y."/>
            <person name="Lv G."/>
            <person name="Zhou Y."/>
            <person name="Sun X."/>
            <person name="Brodelius P.E."/>
            <person name="Rose J.K.C."/>
            <person name="Tang K."/>
        </authorList>
    </citation>
    <scope>NUCLEOTIDE SEQUENCE [LARGE SCALE GENOMIC DNA]</scope>
    <source>
        <strain evidence="4">cv. Huhao1</strain>
        <tissue evidence="3">Leaf</tissue>
    </source>
</reference>
<feature type="repeat" description="PPR" evidence="2">
    <location>
        <begin position="500"/>
        <end position="534"/>
    </location>
</feature>
<sequence>MISLKPQKFYKKIKKSLYNFASFYSYSSSAVFFAEETNTLCSDYHELTKKMQTLAQKGDVYNSLHFFDMLRIMPGKPSIYDYNAMLNCYLKSSNVCLNGMNLLQLEMRRVGLCPNVLTFSTLLKGLSIVGEARVGLGVVLEMCDYGFVPSFSCLASLFRRFLDKVELGDAISVLELMLGFGYVPTEPKAILLISSLCSRGMIQDACFVFFKLLGKGYFQRPYFYNPILWSLCKSDQIGGLLAFFCCLEKKGLVYNTCSYTALVYGLSKKGLFREAYGCLKIMEGDSGCYPNVKTYTTIIKGLCEYGRIKEALGLLGKMEKTGCDPDIVTYNIVIRALSNENMLNEIYELYESLHQKGLVPDRYTATAFSGLLKRGSLGIARTLLQDIFLSDIDLDVAVYNVYLCSLCHAREPQELSSLVRSMIKNGIEPNNITFNTILKGFCEEKTLDEALEFFEHVDWPGKRPDSVSFNTILSAACKMGDSRMVQKVVDLMDGEGVKLNVVGLTCLMQYFCNVGKFDDCLKVFEHMIIYGPLPSVVTVNTLMVYLCKNHEVETAYWVLRNLKRYGLLPDSRTYNILLRGAKSERKFLLVAELQRKLRMGICGVLNDLVRIVLSPYKAYWVLRNLKRYGLLPDSRTYNILLRGAKSERKFLLVAELQRKLRMGICGVLNDLVRIVLSPYKGTADMANATQIFMRILDKRSASGHETCQVEVIDRNGQKFKVRRNDVDMDLVSRKRRLRLMVALYRSRFSWLRKGRLSSDQDSG</sequence>
<dbReference type="Pfam" id="PF01535">
    <property type="entry name" value="PPR"/>
    <property type="match status" value="4"/>
</dbReference>
<dbReference type="GO" id="GO:0003729">
    <property type="term" value="F:mRNA binding"/>
    <property type="evidence" value="ECO:0007669"/>
    <property type="project" value="TreeGrafter"/>
</dbReference>
<dbReference type="Proteomes" id="UP000245207">
    <property type="component" value="Unassembled WGS sequence"/>
</dbReference>
<dbReference type="PROSITE" id="PS51375">
    <property type="entry name" value="PPR"/>
    <property type="match status" value="8"/>
</dbReference>
<gene>
    <name evidence="3" type="ORF">CTI12_AA379420</name>
</gene>
<feature type="repeat" description="PPR" evidence="2">
    <location>
        <begin position="465"/>
        <end position="499"/>
    </location>
</feature>
<evidence type="ECO:0008006" key="5">
    <source>
        <dbReference type="Google" id="ProtNLM"/>
    </source>
</evidence>
<proteinExistence type="predicted"/>
<feature type="repeat" description="PPR" evidence="2">
    <location>
        <begin position="291"/>
        <end position="325"/>
    </location>
</feature>